<feature type="non-terminal residue" evidence="1">
    <location>
        <position position="751"/>
    </location>
</feature>
<evidence type="ECO:0000313" key="1">
    <source>
        <dbReference type="EMBL" id="TMS12944.1"/>
    </source>
</evidence>
<proteinExistence type="predicted"/>
<protein>
    <submittedName>
        <fullName evidence="1">Uncharacterized protein</fullName>
    </submittedName>
</protein>
<keyword evidence="2" id="KW-1185">Reference proteome</keyword>
<evidence type="ECO:0000313" key="2">
    <source>
        <dbReference type="Proteomes" id="UP000793456"/>
    </source>
</evidence>
<dbReference type="EMBL" id="CM011684">
    <property type="protein sequence ID" value="TMS12944.1"/>
    <property type="molecule type" value="Genomic_DNA"/>
</dbReference>
<gene>
    <name evidence="1" type="ORF">E3U43_018019</name>
</gene>
<organism evidence="1 2">
    <name type="scientific">Larimichthys crocea</name>
    <name type="common">Large yellow croaker</name>
    <name type="synonym">Pseudosciaena crocea</name>
    <dbReference type="NCBI Taxonomy" id="215358"/>
    <lineage>
        <taxon>Eukaryota</taxon>
        <taxon>Metazoa</taxon>
        <taxon>Chordata</taxon>
        <taxon>Craniata</taxon>
        <taxon>Vertebrata</taxon>
        <taxon>Euteleostomi</taxon>
        <taxon>Actinopterygii</taxon>
        <taxon>Neopterygii</taxon>
        <taxon>Teleostei</taxon>
        <taxon>Neoteleostei</taxon>
        <taxon>Acanthomorphata</taxon>
        <taxon>Eupercaria</taxon>
        <taxon>Sciaenidae</taxon>
        <taxon>Larimichthys</taxon>
    </lineage>
</organism>
<reference evidence="1" key="1">
    <citation type="submission" date="2018-11" db="EMBL/GenBank/DDBJ databases">
        <title>The sequence and de novo assembly of Larimichthys crocea genome using PacBio and Hi-C technologies.</title>
        <authorList>
            <person name="Xu P."/>
            <person name="Chen B."/>
            <person name="Zhou Z."/>
            <person name="Ke Q."/>
            <person name="Wu Y."/>
            <person name="Bai H."/>
            <person name="Pu F."/>
        </authorList>
    </citation>
    <scope>NUCLEOTIDE SEQUENCE</scope>
    <source>
        <tissue evidence="1">Muscle</tissue>
    </source>
</reference>
<sequence>MESEDFCAVCLIGGDLLCCDRCPKVFHLSCHIPPLLSFPSGDWVCSLCRDVAQPEVTYDCENERTSGEHTLTHGLPARDQRKCERLTLLILSNILSAPFHEPVSPLARHYYQIIKRPMDLSVIRTKLNKRNSRHYNSPDQFVADVYLMFRNCAKFNYFCNHTESMQCSECNLSFSLRRQPDSEVAQAGRSLEAFFTSKLKEVFPNRVFPAAEADSDSDEYDEAYRMAEVTRRKSFLCGDHRAGMKMISAERNSAVKHLLSVSPAAHQLSDVAYFRCSLMTQTDVGGLGMNMVSVWTSRNTSERNVPLIRLDDDADLRKIYKFGRKLGQGSFGVVYEATHIETQTKWAIKEVCRPAAGSSKVQLLGHEINILKQVNHAHIIQLKEIYETAKMIYLVTELCVGGELKQLLRRKKFFTEDETRHIICSLADAVVYLHKRDIVHRDLKLENILVKNFPDEDDNGRINIKVTDFGLSVQTGGVGIENIMTETCGTLIYMAPEMMSGRGYSQWCDVWSIGVVMYMLLCGEPPFVSKTKSNLLKEIMNKEVRFTQTIWATVSDAAKNLLTCLLKVDPAYRISANQLLENPWITGDTDVPAIPSNVLEMMRHHLEQQETQTLEDLSLASPEDTLDPALVPGAASTETASNCRRRTTKLSPERDTGYCTTSTKPNKESGGLQQDKHKKRSETPGPPQPTTAQSHAGVKPSTQPSAKQRRPQDKKDVSTGQKPASDISKTGDQRPSTSSKSRAGPCKPPAG</sequence>
<dbReference type="Proteomes" id="UP000793456">
    <property type="component" value="Chromosome XI"/>
</dbReference>
<name>A0ACD3R0M1_LARCR</name>
<comment type="caution">
    <text evidence="1">The sequence shown here is derived from an EMBL/GenBank/DDBJ whole genome shotgun (WGS) entry which is preliminary data.</text>
</comment>
<accession>A0ACD3R0M1</accession>